<evidence type="ECO:0008006" key="8">
    <source>
        <dbReference type="Google" id="ProtNLM"/>
    </source>
</evidence>
<reference evidence="6 7" key="1">
    <citation type="journal article" date="2015" name="Nature">
        <title>rRNA introns, odd ribosomes, and small enigmatic genomes across a large radiation of phyla.</title>
        <authorList>
            <person name="Brown C.T."/>
            <person name="Hug L.A."/>
            <person name="Thomas B.C."/>
            <person name="Sharon I."/>
            <person name="Castelle C.J."/>
            <person name="Singh A."/>
            <person name="Wilkins M.J."/>
            <person name="Williams K.H."/>
            <person name="Banfield J.F."/>
        </authorList>
    </citation>
    <scope>NUCLEOTIDE SEQUENCE [LARGE SCALE GENOMIC DNA]</scope>
</reference>
<keyword evidence="3 5" id="KW-1133">Transmembrane helix</keyword>
<dbReference type="EMBL" id="LBOW01000003">
    <property type="protein sequence ID" value="KKP45089.1"/>
    <property type="molecule type" value="Genomic_DNA"/>
</dbReference>
<evidence type="ECO:0000256" key="5">
    <source>
        <dbReference type="SAM" id="Phobius"/>
    </source>
</evidence>
<dbReference type="PANTHER" id="PTHR36460:SF1">
    <property type="entry name" value="UPF0132 DOMAIN PROTEIN (AFU_ORTHOLOGUE AFUA_3G10255)"/>
    <property type="match status" value="1"/>
</dbReference>
<feature type="transmembrane region" description="Helical" evidence="5">
    <location>
        <begin position="40"/>
        <end position="58"/>
    </location>
</feature>
<evidence type="ECO:0000256" key="1">
    <source>
        <dbReference type="ARBA" id="ARBA00004141"/>
    </source>
</evidence>
<protein>
    <recommendedName>
        <fullName evidence="8">DUF4870 domain-containing protein</fullName>
    </recommendedName>
</protein>
<dbReference type="AlphaFoldDB" id="A0A0F9ZLT9"/>
<dbReference type="InterPro" id="IPR019109">
    <property type="entry name" value="MamF_MmsF"/>
</dbReference>
<comment type="subcellular location">
    <subcellularLocation>
        <location evidence="1">Membrane</location>
        <topology evidence="1">Multi-pass membrane protein</topology>
    </subcellularLocation>
</comment>
<evidence type="ECO:0000256" key="2">
    <source>
        <dbReference type="ARBA" id="ARBA00022692"/>
    </source>
</evidence>
<dbReference type="Proteomes" id="UP000034778">
    <property type="component" value="Unassembled WGS sequence"/>
</dbReference>
<keyword evidence="2 5" id="KW-0812">Transmembrane</keyword>
<dbReference type="PATRIC" id="fig|1618566.3.peg.405"/>
<organism evidence="6 7">
    <name type="scientific">Candidatus Woesebacteria bacterium GW2011_GWB1_33_22</name>
    <dbReference type="NCBI Taxonomy" id="1618566"/>
    <lineage>
        <taxon>Bacteria</taxon>
        <taxon>Candidatus Woeseibacteriota</taxon>
    </lineage>
</organism>
<proteinExistence type="predicted"/>
<comment type="caution">
    <text evidence="6">The sequence shown here is derived from an EMBL/GenBank/DDBJ whole genome shotgun (WGS) entry which is preliminary data.</text>
</comment>
<name>A0A0F9ZLT9_9BACT</name>
<feature type="transmembrane region" description="Helical" evidence="5">
    <location>
        <begin position="15"/>
        <end position="33"/>
    </location>
</feature>
<evidence type="ECO:0000313" key="7">
    <source>
        <dbReference type="Proteomes" id="UP000034778"/>
    </source>
</evidence>
<dbReference type="Pfam" id="PF09685">
    <property type="entry name" value="MamF_MmsF"/>
    <property type="match status" value="1"/>
</dbReference>
<evidence type="ECO:0000256" key="3">
    <source>
        <dbReference type="ARBA" id="ARBA00022989"/>
    </source>
</evidence>
<gene>
    <name evidence="6" type="ORF">UR35_C0003G0031</name>
</gene>
<dbReference type="PANTHER" id="PTHR36460">
    <property type="entry name" value="UPF0132 DOMAIN PROTEIN (AFU_ORTHOLOGUE AFUA_3G10255)"/>
    <property type="match status" value="1"/>
</dbReference>
<evidence type="ECO:0000313" key="6">
    <source>
        <dbReference type="EMBL" id="KKP45089.1"/>
    </source>
</evidence>
<keyword evidence="4 5" id="KW-0472">Membrane</keyword>
<sequence length="110" mass="12176">MAELKTGTGLKKETAGALAYVLGPLTGVLFFVLEKDPFVKFHAMQSIVVFVGLFAIQWMLGLTIILAILVPLVGIVSFILWLMCIYKAWQGEEWEVPFAGKFARSLVKKA</sequence>
<dbReference type="GO" id="GO:0016020">
    <property type="term" value="C:membrane"/>
    <property type="evidence" value="ECO:0007669"/>
    <property type="project" value="UniProtKB-SubCell"/>
</dbReference>
<dbReference type="STRING" id="1618566.UR35_C0003G0031"/>
<feature type="transmembrane region" description="Helical" evidence="5">
    <location>
        <begin position="64"/>
        <end position="86"/>
    </location>
</feature>
<accession>A0A0F9ZLT9</accession>
<evidence type="ECO:0000256" key="4">
    <source>
        <dbReference type="ARBA" id="ARBA00023136"/>
    </source>
</evidence>